<sequence length="229" mass="24621">MTGARGAACGDSALLSAFIHAPLRTSIVGGEDAPVGQWPWMVHVKVSGKNQVNCGGSLLSDEWVLTAAHCLHLKNSGFSCAIKQVVLHPDYNLATDQFNKDSECWVTGWGFVGKDSKCKYLREEPSHSSTLQQVKLSLLDNVFCKNSYADITITSSMLCAGVLEGGKDACKDDSGGPLVCRAFDKFVQIGIVSLGDGCAIKAIPGVYTRVSSYIQFINETIRKSATIHM</sequence>
<dbReference type="InterPro" id="IPR009003">
    <property type="entry name" value="Peptidase_S1_PA"/>
</dbReference>
<dbReference type="PROSITE" id="PS50240">
    <property type="entry name" value="TRYPSIN_DOM"/>
    <property type="match status" value="1"/>
</dbReference>
<dbReference type="InterPro" id="IPR001314">
    <property type="entry name" value="Peptidase_S1A"/>
</dbReference>
<reference evidence="9 10" key="1">
    <citation type="submission" date="2020-06" db="EMBL/GenBank/DDBJ databases">
        <authorList>
            <consortium name="Wellcome Sanger Institute Data Sharing"/>
        </authorList>
    </citation>
    <scope>NUCLEOTIDE SEQUENCE [LARGE SCALE GENOMIC DNA]</scope>
</reference>
<keyword evidence="3" id="KW-0378">Hydrolase</keyword>
<feature type="domain" description="Peptidase S1" evidence="8">
    <location>
        <begin position="27"/>
        <end position="222"/>
    </location>
</feature>
<organism evidence="9 10">
    <name type="scientific">Denticeps clupeoides</name>
    <name type="common">denticle herring</name>
    <dbReference type="NCBI Taxonomy" id="299321"/>
    <lineage>
        <taxon>Eukaryota</taxon>
        <taxon>Metazoa</taxon>
        <taxon>Chordata</taxon>
        <taxon>Craniata</taxon>
        <taxon>Vertebrata</taxon>
        <taxon>Euteleostomi</taxon>
        <taxon>Actinopterygii</taxon>
        <taxon>Neopterygii</taxon>
        <taxon>Teleostei</taxon>
        <taxon>Clupei</taxon>
        <taxon>Clupeiformes</taxon>
        <taxon>Denticipitoidei</taxon>
        <taxon>Denticipitidae</taxon>
        <taxon>Denticeps</taxon>
    </lineage>
</organism>
<evidence type="ECO:0000313" key="10">
    <source>
        <dbReference type="Proteomes" id="UP000694580"/>
    </source>
</evidence>
<name>A0AAY4BFD8_9TELE</name>
<dbReference type="InterPro" id="IPR001254">
    <property type="entry name" value="Trypsin_dom"/>
</dbReference>
<evidence type="ECO:0000256" key="3">
    <source>
        <dbReference type="ARBA" id="ARBA00022801"/>
    </source>
</evidence>
<dbReference type="SUPFAM" id="SSF50494">
    <property type="entry name" value="Trypsin-like serine proteases"/>
    <property type="match status" value="1"/>
</dbReference>
<dbReference type="PANTHER" id="PTHR24253">
    <property type="entry name" value="TRANSMEMBRANE PROTEASE SERINE"/>
    <property type="match status" value="1"/>
</dbReference>
<evidence type="ECO:0000256" key="5">
    <source>
        <dbReference type="ARBA" id="ARBA00023157"/>
    </source>
</evidence>
<gene>
    <name evidence="9" type="primary">LOC114794682</name>
</gene>
<dbReference type="PROSITE" id="PS00134">
    <property type="entry name" value="TRYPSIN_HIS"/>
    <property type="match status" value="1"/>
</dbReference>
<reference evidence="9" key="2">
    <citation type="submission" date="2025-08" db="UniProtKB">
        <authorList>
            <consortium name="Ensembl"/>
        </authorList>
    </citation>
    <scope>IDENTIFICATION</scope>
</reference>
<comment type="similarity">
    <text evidence="7">Belongs to the peptidase S1 family. CLIP subfamily.</text>
</comment>
<dbReference type="InterPro" id="IPR018114">
    <property type="entry name" value="TRYPSIN_HIS"/>
</dbReference>
<protein>
    <recommendedName>
        <fullName evidence="8">Peptidase S1 domain-containing protein</fullName>
    </recommendedName>
</protein>
<dbReference type="GO" id="GO:0004252">
    <property type="term" value="F:serine-type endopeptidase activity"/>
    <property type="evidence" value="ECO:0007669"/>
    <property type="project" value="InterPro"/>
</dbReference>
<dbReference type="CDD" id="cd00190">
    <property type="entry name" value="Tryp_SPc"/>
    <property type="match status" value="1"/>
</dbReference>
<evidence type="ECO:0000256" key="1">
    <source>
        <dbReference type="ARBA" id="ARBA00022670"/>
    </source>
</evidence>
<reference evidence="9" key="3">
    <citation type="submission" date="2025-09" db="UniProtKB">
        <authorList>
            <consortium name="Ensembl"/>
        </authorList>
    </citation>
    <scope>IDENTIFICATION</scope>
</reference>
<evidence type="ECO:0000256" key="2">
    <source>
        <dbReference type="ARBA" id="ARBA00022729"/>
    </source>
</evidence>
<evidence type="ECO:0000256" key="7">
    <source>
        <dbReference type="ARBA" id="ARBA00024195"/>
    </source>
</evidence>
<keyword evidence="10" id="KW-1185">Reference proteome</keyword>
<keyword evidence="4" id="KW-0720">Serine protease</keyword>
<keyword evidence="6" id="KW-0325">Glycoprotein</keyword>
<evidence type="ECO:0000259" key="8">
    <source>
        <dbReference type="PROSITE" id="PS50240"/>
    </source>
</evidence>
<keyword evidence="5" id="KW-1015">Disulfide bond</keyword>
<dbReference type="FunFam" id="2.40.10.10:FF:000002">
    <property type="entry name" value="Transmembrane protease serine"/>
    <property type="match status" value="1"/>
</dbReference>
<dbReference type="SMART" id="SM00020">
    <property type="entry name" value="Tryp_SPc"/>
    <property type="match status" value="1"/>
</dbReference>
<dbReference type="PRINTS" id="PR00722">
    <property type="entry name" value="CHYMOTRYPSIN"/>
</dbReference>
<dbReference type="PANTHER" id="PTHR24253:SF144">
    <property type="entry name" value="CHYMOTRYPSIN-LIKE PROTEASE CTRL-1-RELATED"/>
    <property type="match status" value="1"/>
</dbReference>
<dbReference type="GO" id="GO:0006508">
    <property type="term" value="P:proteolysis"/>
    <property type="evidence" value="ECO:0007669"/>
    <property type="project" value="UniProtKB-KW"/>
</dbReference>
<dbReference type="GeneTree" id="ENSGT00940000155138"/>
<dbReference type="Proteomes" id="UP000694580">
    <property type="component" value="Chromosome 7"/>
</dbReference>
<dbReference type="Ensembl" id="ENSDCDT00010019750.1">
    <property type="protein sequence ID" value="ENSDCDP00010018666.1"/>
    <property type="gene ID" value="ENSDCDG00010008448.1"/>
</dbReference>
<evidence type="ECO:0000313" key="9">
    <source>
        <dbReference type="Ensembl" id="ENSDCDP00010018666.1"/>
    </source>
</evidence>
<evidence type="ECO:0000256" key="4">
    <source>
        <dbReference type="ARBA" id="ARBA00022825"/>
    </source>
</evidence>
<keyword evidence="1" id="KW-0645">Protease</keyword>
<proteinExistence type="inferred from homology"/>
<evidence type="ECO:0000256" key="6">
    <source>
        <dbReference type="ARBA" id="ARBA00023180"/>
    </source>
</evidence>
<dbReference type="Pfam" id="PF00089">
    <property type="entry name" value="Trypsin"/>
    <property type="match status" value="2"/>
</dbReference>
<dbReference type="AlphaFoldDB" id="A0AAY4BFD8"/>
<accession>A0AAY4BFD8</accession>
<dbReference type="Gene3D" id="2.40.10.10">
    <property type="entry name" value="Trypsin-like serine proteases"/>
    <property type="match status" value="2"/>
</dbReference>
<dbReference type="InterPro" id="IPR043504">
    <property type="entry name" value="Peptidase_S1_PA_chymotrypsin"/>
</dbReference>
<keyword evidence="2" id="KW-0732">Signal</keyword>